<keyword evidence="4 7" id="KW-0808">Transferase</keyword>
<evidence type="ECO:0000256" key="5">
    <source>
        <dbReference type="ARBA" id="ARBA00031395"/>
    </source>
</evidence>
<dbReference type="PIRSF" id="PIRSF006487">
    <property type="entry name" value="GcvT"/>
    <property type="match status" value="1"/>
</dbReference>
<reference evidence="11" key="1">
    <citation type="submission" date="2021-03" db="EMBL/GenBank/DDBJ databases">
        <title>Genomic Encyclopedia of Type Strains, Phase IV (KMG-IV): sequencing the most valuable type-strain genomes for metagenomic binning, comparative biology and taxonomic classification.</title>
        <authorList>
            <person name="Goeker M."/>
        </authorList>
    </citation>
    <scope>NUCLEOTIDE SEQUENCE</scope>
    <source>
        <strain evidence="11">DSM 107338</strain>
    </source>
</reference>
<comment type="similarity">
    <text evidence="1 7">Belongs to the GcvT family.</text>
</comment>
<dbReference type="RefSeq" id="WP_149473987.1">
    <property type="nucleotide sequence ID" value="NZ_JAGGMB010000007.1"/>
</dbReference>
<evidence type="ECO:0000259" key="10">
    <source>
        <dbReference type="Pfam" id="PF08669"/>
    </source>
</evidence>
<dbReference type="EMBL" id="JAGGMB010000007">
    <property type="protein sequence ID" value="MBP2078210.1"/>
    <property type="molecule type" value="Genomic_DNA"/>
</dbReference>
<dbReference type="NCBIfam" id="TIGR00528">
    <property type="entry name" value="gcvT"/>
    <property type="match status" value="1"/>
</dbReference>
<dbReference type="Proteomes" id="UP001138793">
    <property type="component" value="Unassembled WGS sequence"/>
</dbReference>
<dbReference type="GO" id="GO:0004047">
    <property type="term" value="F:aminomethyltransferase activity"/>
    <property type="evidence" value="ECO:0007669"/>
    <property type="project" value="UniProtKB-UniRule"/>
</dbReference>
<evidence type="ECO:0000313" key="12">
    <source>
        <dbReference type="Proteomes" id="UP001138793"/>
    </source>
</evidence>
<comment type="caution">
    <text evidence="11">The sequence shown here is derived from an EMBL/GenBank/DDBJ whole genome shotgun (WGS) entry which is preliminary data.</text>
</comment>
<evidence type="ECO:0000256" key="6">
    <source>
        <dbReference type="ARBA" id="ARBA00047665"/>
    </source>
</evidence>
<feature type="domain" description="GCVT N-terminal" evidence="9">
    <location>
        <begin position="12"/>
        <end position="270"/>
    </location>
</feature>
<evidence type="ECO:0000256" key="4">
    <source>
        <dbReference type="ARBA" id="ARBA00022679"/>
    </source>
</evidence>
<evidence type="ECO:0000256" key="1">
    <source>
        <dbReference type="ARBA" id="ARBA00008609"/>
    </source>
</evidence>
<dbReference type="GO" id="GO:0005829">
    <property type="term" value="C:cytosol"/>
    <property type="evidence" value="ECO:0007669"/>
    <property type="project" value="TreeGrafter"/>
</dbReference>
<dbReference type="SUPFAM" id="SSF103025">
    <property type="entry name" value="Folate-binding domain"/>
    <property type="match status" value="1"/>
</dbReference>
<comment type="subunit">
    <text evidence="7">The glycine cleavage system is composed of four proteins: P, T, L and H.</text>
</comment>
<evidence type="ECO:0000256" key="2">
    <source>
        <dbReference type="ARBA" id="ARBA00012616"/>
    </source>
</evidence>
<dbReference type="InterPro" id="IPR013977">
    <property type="entry name" value="GcvT_C"/>
</dbReference>
<comment type="catalytic activity">
    <reaction evidence="6 7">
        <text>N(6)-[(R)-S(8)-aminomethyldihydrolipoyl]-L-lysyl-[protein] + (6S)-5,6,7,8-tetrahydrofolate = N(6)-[(R)-dihydrolipoyl]-L-lysyl-[protein] + (6R)-5,10-methylene-5,6,7,8-tetrahydrofolate + NH4(+)</text>
        <dbReference type="Rhea" id="RHEA:16945"/>
        <dbReference type="Rhea" id="RHEA-COMP:10475"/>
        <dbReference type="Rhea" id="RHEA-COMP:10492"/>
        <dbReference type="ChEBI" id="CHEBI:15636"/>
        <dbReference type="ChEBI" id="CHEBI:28938"/>
        <dbReference type="ChEBI" id="CHEBI:57453"/>
        <dbReference type="ChEBI" id="CHEBI:83100"/>
        <dbReference type="ChEBI" id="CHEBI:83143"/>
        <dbReference type="EC" id="2.1.2.10"/>
    </reaction>
</comment>
<dbReference type="Gene3D" id="3.30.70.1400">
    <property type="entry name" value="Aminomethyltransferase beta-barrel domains"/>
    <property type="match status" value="1"/>
</dbReference>
<dbReference type="InterPro" id="IPR006223">
    <property type="entry name" value="GcvT"/>
</dbReference>
<dbReference type="EC" id="2.1.2.10" evidence="2 7"/>
<dbReference type="GO" id="GO:0008483">
    <property type="term" value="F:transaminase activity"/>
    <property type="evidence" value="ECO:0007669"/>
    <property type="project" value="UniProtKB-KW"/>
</dbReference>
<dbReference type="InterPro" id="IPR027266">
    <property type="entry name" value="TrmE/GcvT-like"/>
</dbReference>
<evidence type="ECO:0000259" key="9">
    <source>
        <dbReference type="Pfam" id="PF01571"/>
    </source>
</evidence>
<dbReference type="NCBIfam" id="NF001567">
    <property type="entry name" value="PRK00389.1"/>
    <property type="match status" value="1"/>
</dbReference>
<dbReference type="Gene3D" id="2.40.30.110">
    <property type="entry name" value="Aminomethyltransferase beta-barrel domains"/>
    <property type="match status" value="1"/>
</dbReference>
<evidence type="ECO:0000256" key="7">
    <source>
        <dbReference type="HAMAP-Rule" id="MF_00259"/>
    </source>
</evidence>
<feature type="binding site" evidence="8">
    <location>
        <position position="203"/>
    </location>
    <ligand>
        <name>substrate</name>
    </ligand>
</feature>
<dbReference type="FunFam" id="4.10.1250.10:FF:000001">
    <property type="entry name" value="Aminomethyltransferase"/>
    <property type="match status" value="1"/>
</dbReference>
<dbReference type="SUPFAM" id="SSF101790">
    <property type="entry name" value="Aminomethyltransferase beta-barrel domain"/>
    <property type="match status" value="1"/>
</dbReference>
<organism evidence="11 12">
    <name type="scientific">Oceanobacillus polygoni</name>
    <dbReference type="NCBI Taxonomy" id="1235259"/>
    <lineage>
        <taxon>Bacteria</taxon>
        <taxon>Bacillati</taxon>
        <taxon>Bacillota</taxon>
        <taxon>Bacilli</taxon>
        <taxon>Bacillales</taxon>
        <taxon>Bacillaceae</taxon>
        <taxon>Oceanobacillus</taxon>
    </lineage>
</organism>
<keyword evidence="12" id="KW-1185">Reference proteome</keyword>
<protein>
    <recommendedName>
        <fullName evidence="2 7">Aminomethyltransferase</fullName>
        <ecNumber evidence="2 7">2.1.2.10</ecNumber>
    </recommendedName>
    <alternativeName>
        <fullName evidence="5 7">Glycine cleavage system T protein</fullName>
    </alternativeName>
</protein>
<dbReference type="PANTHER" id="PTHR43757">
    <property type="entry name" value="AMINOMETHYLTRANSFERASE"/>
    <property type="match status" value="1"/>
</dbReference>
<evidence type="ECO:0000256" key="3">
    <source>
        <dbReference type="ARBA" id="ARBA00022576"/>
    </source>
</evidence>
<dbReference type="Pfam" id="PF01571">
    <property type="entry name" value="GCV_T"/>
    <property type="match status" value="1"/>
</dbReference>
<gene>
    <name evidence="7" type="primary">gcvT</name>
    <name evidence="11" type="ORF">J2Z64_002467</name>
</gene>
<dbReference type="InterPro" id="IPR022903">
    <property type="entry name" value="GcvT_bac"/>
</dbReference>
<evidence type="ECO:0000313" key="11">
    <source>
        <dbReference type="EMBL" id="MBP2078210.1"/>
    </source>
</evidence>
<dbReference type="GO" id="GO:0019464">
    <property type="term" value="P:glycine decarboxylation via glycine cleavage system"/>
    <property type="evidence" value="ECO:0007669"/>
    <property type="project" value="UniProtKB-UniRule"/>
</dbReference>
<dbReference type="InterPro" id="IPR006222">
    <property type="entry name" value="GCVT_N"/>
</dbReference>
<dbReference type="PANTHER" id="PTHR43757:SF2">
    <property type="entry name" value="AMINOMETHYLTRANSFERASE, MITOCHONDRIAL"/>
    <property type="match status" value="1"/>
</dbReference>
<comment type="function">
    <text evidence="7">The glycine cleavage system catalyzes the degradation of glycine.</text>
</comment>
<dbReference type="OrthoDB" id="9774591at2"/>
<keyword evidence="3 7" id="KW-0032">Aminotransferase</keyword>
<dbReference type="AlphaFoldDB" id="A0A9X0YSS8"/>
<name>A0A9X0YSS8_9BACI</name>
<dbReference type="FunFam" id="2.40.30.110:FF:000003">
    <property type="entry name" value="Aminomethyltransferase"/>
    <property type="match status" value="1"/>
</dbReference>
<dbReference type="GO" id="GO:0005960">
    <property type="term" value="C:glycine cleavage complex"/>
    <property type="evidence" value="ECO:0007669"/>
    <property type="project" value="InterPro"/>
</dbReference>
<sequence>MSELKQTPIFSEYEKYGAKTIDFGGWDLPVQFTGIKQEHEATRTKAGLFDVSHMGEIAVKGPKSLEFLQHVVTNDVSKLVPNRAQYTIMCYENGGTVDDLIIYMLAEDDYLLVVNAANTEKDFEWLLQHNTYSEEALTITNVSADYVQFALQGPNSEEILQQLTETNLSEIKFFRFDANVSFENSEHTAIVSRTGYTGEDGFEIYIDKSEGPALWNRLLEIGKDKGLEPIGLGARDTLRFEAGLALYGQELSKGISPIEAGLSFAVKVNKEADFIGKTVLKEQVESGTARKLVGIEMIDKGIPRHGYTVLKEDDEIGFVTSGTQSPTLNKNIGLALIDTRFTDEGTELEVQVRKRKLKAVIVKTPFYKRDK</sequence>
<dbReference type="Pfam" id="PF08669">
    <property type="entry name" value="GCV_T_C"/>
    <property type="match status" value="1"/>
</dbReference>
<dbReference type="InterPro" id="IPR028896">
    <property type="entry name" value="GcvT/YgfZ/DmdA"/>
</dbReference>
<dbReference type="Gene3D" id="3.30.1360.120">
    <property type="entry name" value="Probable tRNA modification gtpase trme, domain 1"/>
    <property type="match status" value="1"/>
</dbReference>
<dbReference type="FunFam" id="3.30.70.1400:FF:000001">
    <property type="entry name" value="Aminomethyltransferase"/>
    <property type="match status" value="1"/>
</dbReference>
<dbReference type="InterPro" id="IPR029043">
    <property type="entry name" value="GcvT/YgfZ_C"/>
</dbReference>
<feature type="domain" description="Aminomethyltransferase C-terminal" evidence="10">
    <location>
        <begin position="290"/>
        <end position="368"/>
    </location>
</feature>
<dbReference type="HAMAP" id="MF_00259">
    <property type="entry name" value="GcvT"/>
    <property type="match status" value="1"/>
</dbReference>
<dbReference type="Gene3D" id="4.10.1250.10">
    <property type="entry name" value="Aminomethyltransferase fragment"/>
    <property type="match status" value="1"/>
</dbReference>
<accession>A0A9X0YSS8</accession>
<evidence type="ECO:0000256" key="8">
    <source>
        <dbReference type="PIRSR" id="PIRSR006487-1"/>
    </source>
</evidence>
<proteinExistence type="inferred from homology"/>